<protein>
    <submittedName>
        <fullName evidence="2">Uncharacterized protein</fullName>
    </submittedName>
</protein>
<evidence type="ECO:0000313" key="3">
    <source>
        <dbReference type="Proteomes" id="UP001059597"/>
    </source>
</evidence>
<name>A0ABM8A228_STRNI</name>
<evidence type="ECO:0000313" key="2">
    <source>
        <dbReference type="EMBL" id="BDM72705.1"/>
    </source>
</evidence>
<feature type="compositionally biased region" description="Low complexity" evidence="1">
    <location>
        <begin position="61"/>
        <end position="73"/>
    </location>
</feature>
<reference evidence="2" key="1">
    <citation type="submission" date="2022-06" db="EMBL/GenBank/DDBJ databases">
        <title>Complete genome sequence of Streptomyces nigrescens HEK616.</title>
        <authorList>
            <person name="Asamizu S."/>
            <person name="Onaka H."/>
        </authorList>
    </citation>
    <scope>NUCLEOTIDE SEQUENCE</scope>
    <source>
        <strain evidence="2">HEK616</strain>
    </source>
</reference>
<evidence type="ECO:0000256" key="1">
    <source>
        <dbReference type="SAM" id="MobiDB-lite"/>
    </source>
</evidence>
<keyword evidence="3" id="KW-1185">Reference proteome</keyword>
<organism evidence="2 3">
    <name type="scientific">Streptomyces nigrescens</name>
    <dbReference type="NCBI Taxonomy" id="1920"/>
    <lineage>
        <taxon>Bacteria</taxon>
        <taxon>Bacillati</taxon>
        <taxon>Actinomycetota</taxon>
        <taxon>Actinomycetes</taxon>
        <taxon>Kitasatosporales</taxon>
        <taxon>Streptomycetaceae</taxon>
        <taxon>Streptomyces</taxon>
    </lineage>
</organism>
<sequence length="115" mass="11792">MAGMEAEVPPVRGGRGTRRHGVVCHVPSRTAPYYAAPQGSRDGQGRKAGGHNRRDRRTSDGPAPAAAVRGRVPPALPPQEAGSGRGAEDGEAQDLGGGPEPLLEVGLWRVVTAGA</sequence>
<feature type="region of interest" description="Disordered" evidence="1">
    <location>
        <begin position="1"/>
        <end position="104"/>
    </location>
</feature>
<proteinExistence type="predicted"/>
<dbReference type="Proteomes" id="UP001059597">
    <property type="component" value="Chromosome"/>
</dbReference>
<accession>A0ABM8A228</accession>
<gene>
    <name evidence="2" type="ORF">HEK616_61920</name>
</gene>
<dbReference type="EMBL" id="AP026073">
    <property type="protein sequence ID" value="BDM72705.1"/>
    <property type="molecule type" value="Genomic_DNA"/>
</dbReference>